<organism evidence="13 14">
    <name type="scientific">Candidatus Finniella inopinata</name>
    <dbReference type="NCBI Taxonomy" id="1696036"/>
    <lineage>
        <taxon>Bacteria</taxon>
        <taxon>Pseudomonadati</taxon>
        <taxon>Pseudomonadota</taxon>
        <taxon>Alphaproteobacteria</taxon>
        <taxon>Holosporales</taxon>
        <taxon>Candidatus Paracaedibacteraceae</taxon>
        <taxon>Candidatus Finniella</taxon>
    </lineage>
</organism>
<dbReference type="GO" id="GO:0006646">
    <property type="term" value="P:phosphatidylethanolamine biosynthetic process"/>
    <property type="evidence" value="ECO:0007669"/>
    <property type="project" value="UniProtKB-UniRule"/>
</dbReference>
<dbReference type="NCBIfam" id="NF003679">
    <property type="entry name" value="PRK05305.1-3"/>
    <property type="match status" value="1"/>
</dbReference>
<feature type="transmembrane region" description="Helical" evidence="12">
    <location>
        <begin position="13"/>
        <end position="46"/>
    </location>
</feature>
<evidence type="ECO:0000313" key="13">
    <source>
        <dbReference type="EMBL" id="RZI45285.1"/>
    </source>
</evidence>
<dbReference type="UniPathway" id="UPA00558">
    <property type="reaction ID" value="UER00616"/>
</dbReference>
<keyword evidence="9 11" id="KW-1208">Phospholipid metabolism</keyword>
<comment type="caution">
    <text evidence="13">The sequence shown here is derived from an EMBL/GenBank/DDBJ whole genome shotgun (WGS) entry which is preliminary data.</text>
</comment>
<dbReference type="NCBIfam" id="NF003678">
    <property type="entry name" value="PRK05305.1-2"/>
    <property type="match status" value="1"/>
</dbReference>
<keyword evidence="8 11" id="KW-0456">Lyase</keyword>
<evidence type="ECO:0000256" key="5">
    <source>
        <dbReference type="ARBA" id="ARBA00023136"/>
    </source>
</evidence>
<comment type="similarity">
    <text evidence="11">Belongs to the phosphatidylserine decarboxylase family. PSD-A subfamily.</text>
</comment>
<evidence type="ECO:0000256" key="11">
    <source>
        <dbReference type="HAMAP-Rule" id="MF_00664"/>
    </source>
</evidence>
<dbReference type="GO" id="GO:0005886">
    <property type="term" value="C:plasma membrane"/>
    <property type="evidence" value="ECO:0007669"/>
    <property type="project" value="UniProtKB-SubCell"/>
</dbReference>
<evidence type="ECO:0000256" key="8">
    <source>
        <dbReference type="ARBA" id="ARBA00023239"/>
    </source>
</evidence>
<dbReference type="Proteomes" id="UP000293550">
    <property type="component" value="Unassembled WGS sequence"/>
</dbReference>
<dbReference type="RefSeq" id="WP_130154563.1">
    <property type="nucleotide sequence ID" value="NZ_SCFB01000020.1"/>
</dbReference>
<dbReference type="AlphaFoldDB" id="A0A4Q7DGN2"/>
<comment type="subcellular location">
    <subcellularLocation>
        <location evidence="11">Cell membrane</location>
        <topology evidence="11">Peripheral membrane protein</topology>
    </subcellularLocation>
</comment>
<comment type="function">
    <text evidence="11">Catalyzes the formation of phosphatidylethanolamine (PtdEtn) from phosphatidylserine (PtdSer).</text>
</comment>
<evidence type="ECO:0000256" key="12">
    <source>
        <dbReference type="SAM" id="Phobius"/>
    </source>
</evidence>
<keyword evidence="12" id="KW-1133">Transmembrane helix</keyword>
<dbReference type="GO" id="GO:0004609">
    <property type="term" value="F:phosphatidylserine decarboxylase activity"/>
    <property type="evidence" value="ECO:0007669"/>
    <property type="project" value="UniProtKB-UniRule"/>
</dbReference>
<reference evidence="13 14" key="1">
    <citation type="submission" date="2018-10" db="EMBL/GenBank/DDBJ databases">
        <title>An updated phylogeny of the Alphaproteobacteria reveals that the parasitic Rickettsiales and Holosporales have independent origins.</title>
        <authorList>
            <person name="Munoz-Gomez S.A."/>
            <person name="Hess S."/>
            <person name="Burger G."/>
            <person name="Lang B.F."/>
            <person name="Susko E."/>
            <person name="Slamovits C.H."/>
            <person name="Roger A.J."/>
        </authorList>
    </citation>
    <scope>NUCLEOTIDE SEQUENCE [LARGE SCALE GENOMIC DNA]</scope>
    <source>
        <strain evidence="13">HOLO01</strain>
    </source>
</reference>
<evidence type="ECO:0000313" key="14">
    <source>
        <dbReference type="Proteomes" id="UP000293550"/>
    </source>
</evidence>
<protein>
    <recommendedName>
        <fullName evidence="11">Phosphatidylserine decarboxylase proenzyme</fullName>
        <ecNumber evidence="11">4.1.1.65</ecNumber>
    </recommendedName>
    <component>
        <recommendedName>
            <fullName evidence="11">Phosphatidylserine decarboxylase alpha chain</fullName>
        </recommendedName>
    </component>
    <component>
        <recommendedName>
            <fullName evidence="11">Phosphatidylserine decarboxylase beta chain</fullName>
        </recommendedName>
    </component>
</protein>
<feature type="modified residue" description="Pyruvic acid (Ser); by autocatalysis" evidence="11">
    <location>
        <position position="183"/>
    </location>
</feature>
<dbReference type="PANTHER" id="PTHR35809:SF1">
    <property type="entry name" value="ARCHAETIDYLSERINE DECARBOXYLASE PROENZYME-RELATED"/>
    <property type="match status" value="1"/>
</dbReference>
<feature type="site" description="Cleavage (non-hydrolytic); by autocatalysis" evidence="11">
    <location>
        <begin position="182"/>
        <end position="183"/>
    </location>
</feature>
<dbReference type="InterPro" id="IPR003817">
    <property type="entry name" value="PS_Dcarbxylase"/>
</dbReference>
<gene>
    <name evidence="11" type="primary">psd</name>
    <name evidence="13" type="ORF">EQU50_07815</name>
</gene>
<name>A0A4Q7DGN2_9PROT</name>
<keyword evidence="2 11" id="KW-0444">Lipid biosynthesis</keyword>
<feature type="chain" id="PRO_5023473226" description="Phosphatidylserine decarboxylase alpha chain" evidence="11">
    <location>
        <begin position="183"/>
        <end position="225"/>
    </location>
</feature>
<evidence type="ECO:0000256" key="2">
    <source>
        <dbReference type="ARBA" id="ARBA00022516"/>
    </source>
</evidence>
<keyword evidence="7 11" id="KW-0594">Phospholipid biosynthesis</keyword>
<comment type="pathway">
    <text evidence="11">Phospholipid metabolism; phosphatidylethanolamine biosynthesis; phosphatidylethanolamine from CDP-diacylglycerol: step 2/2.</text>
</comment>
<keyword evidence="1 11" id="KW-1003">Cell membrane</keyword>
<dbReference type="NCBIfam" id="NF003677">
    <property type="entry name" value="PRK05305.1-1"/>
    <property type="match status" value="1"/>
</dbReference>
<evidence type="ECO:0000256" key="10">
    <source>
        <dbReference type="ARBA" id="ARBA00023317"/>
    </source>
</evidence>
<sequence length="225" mass="25449">MVLRAIHPEGWRFVGIFSLVTLFLFLLSSILGWIGVVLTAWCFYFFRNPDRVVPDRYGLIVSPADGKVVAIQDVVPPLDWEMGSEPRVRISIFLNVFDVHLNRIPIASRVRKVLYYPGKFFNASLDKASEHNERNTLILEINNEQDMAVTQIAGLIARRIRCDVMADQMAQTGELFGLIRFGSRTDIYLPLNTAPLVIEGQRMIGGETILADLTSDEFPRHGNTL</sequence>
<evidence type="ECO:0000256" key="6">
    <source>
        <dbReference type="ARBA" id="ARBA00023145"/>
    </source>
</evidence>
<keyword evidence="6 11" id="KW-0865">Zymogen</keyword>
<dbReference type="EC" id="4.1.1.65" evidence="11"/>
<evidence type="ECO:0000256" key="4">
    <source>
        <dbReference type="ARBA" id="ARBA00023098"/>
    </source>
</evidence>
<proteinExistence type="inferred from homology"/>
<feature type="active site" description="Schiff-base intermediate with substrate; via pyruvic acid" evidence="11">
    <location>
        <position position="183"/>
    </location>
</feature>
<keyword evidence="10 11" id="KW-0670">Pyruvate</keyword>
<keyword evidence="12" id="KW-0812">Transmembrane</keyword>
<comment type="PTM">
    <text evidence="11">Is synthesized initially as an inactive proenzyme. Formation of the active enzyme involves a self-maturation process in which the active site pyruvoyl group is generated from an internal serine residue via an autocatalytic post-translational modification. Two non-identical subunits are generated from the proenzyme in this reaction, and the pyruvate is formed at the N-terminus of the alpha chain, which is derived from the carboxyl end of the proenzyme. The post-translation cleavage follows an unusual pathway, termed non-hydrolytic serinolysis, in which the side chain hydroxyl group of the serine supplies its oxygen atom to form the C-terminus of the beta chain, while the remainder of the serine residue undergoes an oxidative deamination to produce ammonia and the pyruvoyl prosthetic group on the alpha chain.</text>
</comment>
<evidence type="ECO:0000256" key="3">
    <source>
        <dbReference type="ARBA" id="ARBA00022793"/>
    </source>
</evidence>
<accession>A0A4Q7DGN2</accession>
<dbReference type="PANTHER" id="PTHR35809">
    <property type="entry name" value="ARCHAETIDYLSERINE DECARBOXYLASE PROENZYME-RELATED"/>
    <property type="match status" value="1"/>
</dbReference>
<keyword evidence="14" id="KW-1185">Reference proteome</keyword>
<keyword evidence="3 11" id="KW-0210">Decarboxylase</keyword>
<keyword evidence="5 11" id="KW-0472">Membrane</keyword>
<evidence type="ECO:0000256" key="1">
    <source>
        <dbReference type="ARBA" id="ARBA00022475"/>
    </source>
</evidence>
<dbReference type="HAMAP" id="MF_00664">
    <property type="entry name" value="PS_decarb_PSD_A"/>
    <property type="match status" value="1"/>
</dbReference>
<dbReference type="OrthoDB" id="9790893at2"/>
<comment type="catalytic activity">
    <reaction evidence="11">
        <text>a 1,2-diacyl-sn-glycero-3-phospho-L-serine + H(+) = a 1,2-diacyl-sn-glycero-3-phosphoethanolamine + CO2</text>
        <dbReference type="Rhea" id="RHEA:20828"/>
        <dbReference type="ChEBI" id="CHEBI:15378"/>
        <dbReference type="ChEBI" id="CHEBI:16526"/>
        <dbReference type="ChEBI" id="CHEBI:57262"/>
        <dbReference type="ChEBI" id="CHEBI:64612"/>
        <dbReference type="EC" id="4.1.1.65"/>
    </reaction>
</comment>
<evidence type="ECO:0000256" key="9">
    <source>
        <dbReference type="ARBA" id="ARBA00023264"/>
    </source>
</evidence>
<dbReference type="Pfam" id="PF02666">
    <property type="entry name" value="PS_Dcarbxylase"/>
    <property type="match status" value="1"/>
</dbReference>
<evidence type="ECO:0000256" key="7">
    <source>
        <dbReference type="ARBA" id="ARBA00023209"/>
    </source>
</evidence>
<comment type="cofactor">
    <cofactor evidence="11">
        <name>pyruvate</name>
        <dbReference type="ChEBI" id="CHEBI:15361"/>
    </cofactor>
    <text evidence="11">Binds 1 pyruvoyl group covalently per subunit.</text>
</comment>
<keyword evidence="4 11" id="KW-0443">Lipid metabolism</keyword>
<comment type="subunit">
    <text evidence="11">Heterodimer of a large membrane-associated beta subunit and a small pyruvoyl-containing alpha subunit.</text>
</comment>
<feature type="chain" id="PRO_5023473227" description="Phosphatidylserine decarboxylase beta chain" evidence="11">
    <location>
        <begin position="1"/>
        <end position="182"/>
    </location>
</feature>
<dbReference type="InterPro" id="IPR033175">
    <property type="entry name" value="PSD-A"/>
</dbReference>
<dbReference type="EMBL" id="SCFB01000020">
    <property type="protein sequence ID" value="RZI45285.1"/>
    <property type="molecule type" value="Genomic_DNA"/>
</dbReference>